<feature type="compositionally biased region" description="Basic and acidic residues" evidence="1">
    <location>
        <begin position="375"/>
        <end position="386"/>
    </location>
</feature>
<feature type="compositionally biased region" description="Basic and acidic residues" evidence="1">
    <location>
        <begin position="84"/>
        <end position="96"/>
    </location>
</feature>
<feature type="region of interest" description="Disordered" evidence="1">
    <location>
        <begin position="375"/>
        <end position="396"/>
    </location>
</feature>
<dbReference type="AlphaFoldDB" id="X5EPB2"/>
<feature type="region of interest" description="Disordered" evidence="1">
    <location>
        <begin position="82"/>
        <end position="154"/>
    </location>
</feature>
<name>X5EPB2_9MICR</name>
<proteinExistence type="evidence at transcript level"/>
<evidence type="ECO:0000256" key="1">
    <source>
        <dbReference type="SAM" id="MobiDB-lite"/>
    </source>
</evidence>
<reference evidence="2" key="1">
    <citation type="journal article" date="2015" name="Parasitol. Res.">
        <title>Morphological and molecular characterization of Nosema pernyi, a microsporidian parasite in Antheraea pernyi.</title>
        <authorList>
            <person name="Wang Y."/>
            <person name="Liu W."/>
            <person name="Jiang Y."/>
            <person name="Huang L."/>
            <person name="Irfan M."/>
            <person name="Shi S."/>
            <person name="Yang R."/>
            <person name="Qin L."/>
        </authorList>
    </citation>
    <scope>NUCLEOTIDE SEQUENCE</scope>
</reference>
<dbReference type="EMBL" id="KJ210729">
    <property type="protein sequence ID" value="AHW68406.1"/>
    <property type="molecule type" value="mRNA"/>
</dbReference>
<protein>
    <submittedName>
        <fullName evidence="2">Ribosome maturation protein SBDS</fullName>
    </submittedName>
</protein>
<accession>X5EPB2</accession>
<feature type="compositionally biased region" description="Basic and acidic residues" evidence="1">
    <location>
        <begin position="103"/>
        <end position="154"/>
    </location>
</feature>
<organism evidence="2">
    <name type="scientific">Nosema pernyi</name>
    <dbReference type="NCBI Taxonomy" id="1112939"/>
    <lineage>
        <taxon>Eukaryota</taxon>
        <taxon>Fungi</taxon>
        <taxon>Fungi incertae sedis</taxon>
        <taxon>Microsporidia</taxon>
        <taxon>Nosematidae</taxon>
        <taxon>Nosema</taxon>
    </lineage>
</organism>
<evidence type="ECO:0000313" key="2">
    <source>
        <dbReference type="EMBL" id="AHW68406.1"/>
    </source>
</evidence>
<sequence>MKVCKRLLEIGCYYELEIYIKNHNANNNNDFLNEIYELRNDLLEKFIKEKSFYKWRTICRILEMMYKMKRNGEIRVLNICEGGSSKEEGGSSKEEGGSSNEEGGSKVEGGSKEEGRSKEEEGGSKEQGDDQDNEGDKESLKDNEGVDGKEHDNGEYKMKIVANGEYSNHNQDLPIEQSLNHLNLSLNHLNLSLNHLNLSIHCPLKFKFYIRLLCIPLDFSLPLIFKSNLYLKFINLFLDNPDDSFYSNSLFNFFKISLGNPDYKNLLEKGGFIKGIEKIMLRNLSELYGGRPKTEASFIYCIYLLNEIPNNPYYDLVNLIMTGDSLKYNDDLKIDEYLDNFLNDIIIRFTCNLVIDRMPVLSAFLSKEEHADSKVEGAESKEEKRVRLGGGMQDTL</sequence>